<dbReference type="Pfam" id="PF00587">
    <property type="entry name" value="tRNA-synt_2b"/>
    <property type="match status" value="1"/>
</dbReference>
<keyword evidence="7 8" id="KW-0030">Aminoacyl-tRNA synthetase</keyword>
<dbReference type="PROSITE" id="PS50862">
    <property type="entry name" value="AA_TRNA_LIGASE_II"/>
    <property type="match status" value="1"/>
</dbReference>
<evidence type="ECO:0000256" key="1">
    <source>
        <dbReference type="ARBA" id="ARBA00008226"/>
    </source>
</evidence>
<dbReference type="InterPro" id="IPR036621">
    <property type="entry name" value="Anticodon-bd_dom_sf"/>
</dbReference>
<dbReference type="GO" id="GO:0140096">
    <property type="term" value="F:catalytic activity, acting on a protein"/>
    <property type="evidence" value="ECO:0007669"/>
    <property type="project" value="UniProtKB-ARBA"/>
</dbReference>
<dbReference type="PANTHER" id="PTHR10745:SF8">
    <property type="entry name" value="DNA POLYMERASE SUBUNIT GAMMA-2, MITOCHONDRIAL"/>
    <property type="match status" value="1"/>
</dbReference>
<dbReference type="GO" id="GO:0016740">
    <property type="term" value="F:transferase activity"/>
    <property type="evidence" value="ECO:0007669"/>
    <property type="project" value="UniProtKB-ARBA"/>
</dbReference>
<feature type="domain" description="Aminoacyl-transfer RNA synthetases class-II family profile" evidence="9">
    <location>
        <begin position="6"/>
        <end position="364"/>
    </location>
</feature>
<dbReference type="Gene3D" id="3.30.930.10">
    <property type="entry name" value="Bira Bifunctional Protein, Domain 2"/>
    <property type="match status" value="1"/>
</dbReference>
<feature type="binding site" evidence="8">
    <location>
        <begin position="329"/>
        <end position="332"/>
    </location>
    <ligand>
        <name>ATP</name>
        <dbReference type="ChEBI" id="CHEBI:30616"/>
    </ligand>
</feature>
<protein>
    <recommendedName>
        <fullName evidence="8">Glycine--tRNA ligase</fullName>
        <ecNumber evidence="8">6.1.1.14</ecNumber>
    </recommendedName>
    <alternativeName>
        <fullName evidence="8">Glycyl-tRNA synthetase</fullName>
        <shortName evidence="8">GlyRS</shortName>
    </alternativeName>
</protein>
<comment type="similarity">
    <text evidence="1 8">Belongs to the class-II aminoacyl-tRNA synthetase family.</text>
</comment>
<dbReference type="NCBIfam" id="NF003211">
    <property type="entry name" value="PRK04173.1"/>
    <property type="match status" value="1"/>
</dbReference>
<comment type="subunit">
    <text evidence="8">Homodimer.</text>
</comment>
<dbReference type="PRINTS" id="PR01043">
    <property type="entry name" value="TRNASYNTHGLY"/>
</dbReference>
<dbReference type="InterPro" id="IPR022961">
    <property type="entry name" value="Gly_tRNA_ligase_bac"/>
</dbReference>
<dbReference type="GO" id="GO:1990742">
    <property type="term" value="C:microvesicle"/>
    <property type="evidence" value="ECO:0007669"/>
    <property type="project" value="UniProtKB-ARBA"/>
</dbReference>
<evidence type="ECO:0000313" key="11">
    <source>
        <dbReference type="Proteomes" id="UP000886887"/>
    </source>
</evidence>
<dbReference type="NCBIfam" id="TIGR00389">
    <property type="entry name" value="glyS_dimeric"/>
    <property type="match status" value="1"/>
</dbReference>
<dbReference type="SUPFAM" id="SSF52954">
    <property type="entry name" value="Class II aaRS ABD-related"/>
    <property type="match status" value="1"/>
</dbReference>
<evidence type="ECO:0000256" key="5">
    <source>
        <dbReference type="ARBA" id="ARBA00022840"/>
    </source>
</evidence>
<reference evidence="10" key="1">
    <citation type="submission" date="2020-10" db="EMBL/GenBank/DDBJ databases">
        <authorList>
            <person name="Gilroy R."/>
        </authorList>
    </citation>
    <scope>NUCLEOTIDE SEQUENCE</scope>
    <source>
        <strain evidence="10">ChiSxjej2B14-6234</strain>
    </source>
</reference>
<organism evidence="10 11">
    <name type="scientific">Candidatus Onthenecus intestinigallinarum</name>
    <dbReference type="NCBI Taxonomy" id="2840875"/>
    <lineage>
        <taxon>Bacteria</taxon>
        <taxon>Bacillati</taxon>
        <taxon>Bacillota</taxon>
        <taxon>Clostridia</taxon>
        <taxon>Eubacteriales</taxon>
        <taxon>Candidatus Onthenecus</taxon>
    </lineage>
</organism>
<proteinExistence type="inferred from homology"/>
<keyword evidence="6 8" id="KW-0648">Protein biosynthesis</keyword>
<feature type="binding site" evidence="8">
    <location>
        <begin position="211"/>
        <end position="216"/>
    </location>
    <ligand>
        <name>ATP</name>
        <dbReference type="ChEBI" id="CHEBI:30616"/>
    </ligand>
</feature>
<evidence type="ECO:0000256" key="3">
    <source>
        <dbReference type="ARBA" id="ARBA00022598"/>
    </source>
</evidence>
<dbReference type="InterPro" id="IPR004154">
    <property type="entry name" value="Anticodon-bd"/>
</dbReference>
<dbReference type="PANTHER" id="PTHR10745">
    <property type="entry name" value="GLYCYL-TRNA SYNTHETASE/DNA POLYMERASE SUBUNIT GAMMA-2"/>
    <property type="match status" value="1"/>
</dbReference>
<feature type="binding site" evidence="8">
    <location>
        <position position="98"/>
    </location>
    <ligand>
        <name>substrate</name>
    </ligand>
</feature>
<dbReference type="AlphaFoldDB" id="A0A9D1CS79"/>
<evidence type="ECO:0000256" key="8">
    <source>
        <dbReference type="HAMAP-Rule" id="MF_00253"/>
    </source>
</evidence>
<feature type="binding site" evidence="8">
    <location>
        <begin position="216"/>
        <end position="220"/>
    </location>
    <ligand>
        <name>substrate</name>
    </ligand>
</feature>
<comment type="caution">
    <text evidence="10">The sequence shown here is derived from an EMBL/GenBank/DDBJ whole genome shotgun (WGS) entry which is preliminary data.</text>
</comment>
<dbReference type="Proteomes" id="UP000886887">
    <property type="component" value="Unassembled WGS sequence"/>
</dbReference>
<dbReference type="GO" id="GO:0004820">
    <property type="term" value="F:glycine-tRNA ligase activity"/>
    <property type="evidence" value="ECO:0007669"/>
    <property type="project" value="UniProtKB-UniRule"/>
</dbReference>
<comment type="catalytic activity">
    <reaction evidence="8">
        <text>tRNA(Gly) + glycine + ATP = glycyl-tRNA(Gly) + AMP + diphosphate</text>
        <dbReference type="Rhea" id="RHEA:16013"/>
        <dbReference type="Rhea" id="RHEA-COMP:9664"/>
        <dbReference type="Rhea" id="RHEA-COMP:9683"/>
        <dbReference type="ChEBI" id="CHEBI:30616"/>
        <dbReference type="ChEBI" id="CHEBI:33019"/>
        <dbReference type="ChEBI" id="CHEBI:57305"/>
        <dbReference type="ChEBI" id="CHEBI:78442"/>
        <dbReference type="ChEBI" id="CHEBI:78522"/>
        <dbReference type="ChEBI" id="CHEBI:456215"/>
        <dbReference type="EC" id="6.1.1.14"/>
    </reaction>
</comment>
<dbReference type="InterPro" id="IPR027031">
    <property type="entry name" value="Gly-tRNA_synthase/POLG2"/>
</dbReference>
<comment type="subcellular location">
    <subcellularLocation>
        <location evidence="8">Cytoplasm</location>
    </subcellularLocation>
</comment>
<dbReference type="InterPro" id="IPR002315">
    <property type="entry name" value="tRNA-synt_gly"/>
</dbReference>
<feature type="binding site" evidence="8">
    <location>
        <begin position="201"/>
        <end position="203"/>
    </location>
    <ligand>
        <name>ATP</name>
        <dbReference type="ChEBI" id="CHEBI:30616"/>
    </ligand>
</feature>
<dbReference type="Pfam" id="PF03129">
    <property type="entry name" value="HGTP_anticodon"/>
    <property type="match status" value="1"/>
</dbReference>
<accession>A0A9D1CS79</accession>
<keyword evidence="4 8" id="KW-0547">Nucleotide-binding</keyword>
<dbReference type="FunFam" id="3.40.50.800:FF:000002">
    <property type="entry name" value="Glycine--tRNA ligase"/>
    <property type="match status" value="1"/>
</dbReference>
<name>A0A9D1CS79_9FIRM</name>
<dbReference type="SUPFAM" id="SSF55681">
    <property type="entry name" value="Class II aaRS and biotin synthetases"/>
    <property type="match status" value="1"/>
</dbReference>
<evidence type="ECO:0000256" key="4">
    <source>
        <dbReference type="ARBA" id="ARBA00022741"/>
    </source>
</evidence>
<dbReference type="InterPro" id="IPR006195">
    <property type="entry name" value="aa-tRNA-synth_II"/>
</dbReference>
<dbReference type="GO" id="GO:0006426">
    <property type="term" value="P:glycyl-tRNA aminoacylation"/>
    <property type="evidence" value="ECO:0007669"/>
    <property type="project" value="UniProtKB-UniRule"/>
</dbReference>
<dbReference type="EMBL" id="DVFJ01000030">
    <property type="protein sequence ID" value="HIQ72259.1"/>
    <property type="molecule type" value="Genomic_DNA"/>
</dbReference>
<evidence type="ECO:0000313" key="10">
    <source>
        <dbReference type="EMBL" id="HIQ72259.1"/>
    </source>
</evidence>
<dbReference type="GO" id="GO:0015966">
    <property type="term" value="P:diadenosine tetraphosphate biosynthetic process"/>
    <property type="evidence" value="ECO:0007669"/>
    <property type="project" value="UniProtKB-ARBA"/>
</dbReference>
<keyword evidence="2 8" id="KW-0963">Cytoplasm</keyword>
<dbReference type="CDD" id="cd00858">
    <property type="entry name" value="GlyRS_anticodon"/>
    <property type="match status" value="1"/>
</dbReference>
<dbReference type="GO" id="GO:0005829">
    <property type="term" value="C:cytosol"/>
    <property type="evidence" value="ECO:0007669"/>
    <property type="project" value="UniProtKB-ARBA"/>
</dbReference>
<dbReference type="InterPro" id="IPR045864">
    <property type="entry name" value="aa-tRNA-synth_II/BPL/LPL"/>
</dbReference>
<reference evidence="10" key="2">
    <citation type="journal article" date="2021" name="PeerJ">
        <title>Extensive microbial diversity within the chicken gut microbiome revealed by metagenomics and culture.</title>
        <authorList>
            <person name="Gilroy R."/>
            <person name="Ravi A."/>
            <person name="Getino M."/>
            <person name="Pursley I."/>
            <person name="Horton D.L."/>
            <person name="Alikhan N.F."/>
            <person name="Baker D."/>
            <person name="Gharbi K."/>
            <person name="Hall N."/>
            <person name="Watson M."/>
            <person name="Adriaenssens E.M."/>
            <person name="Foster-Nyarko E."/>
            <person name="Jarju S."/>
            <person name="Secka A."/>
            <person name="Antonio M."/>
            <person name="Oren A."/>
            <person name="Chaudhuri R.R."/>
            <person name="La Ragione R."/>
            <person name="Hildebrand F."/>
            <person name="Pallen M.J."/>
        </authorList>
    </citation>
    <scope>NUCLEOTIDE SEQUENCE</scope>
    <source>
        <strain evidence="10">ChiSxjej2B14-6234</strain>
    </source>
</reference>
<keyword evidence="3 8" id="KW-0436">Ligase</keyword>
<comment type="function">
    <text evidence="8">Catalyzes the attachment of glycine to tRNA(Gly).</text>
</comment>
<keyword evidence="5 8" id="KW-0067">ATP-binding</keyword>
<gene>
    <name evidence="8" type="primary">glyQS</name>
    <name evidence="10" type="ORF">IAB73_08650</name>
</gene>
<feature type="binding site" evidence="8">
    <location>
        <begin position="285"/>
        <end position="286"/>
    </location>
    <ligand>
        <name>ATP</name>
        <dbReference type="ChEBI" id="CHEBI:30616"/>
    </ligand>
</feature>
<sequence length="458" mass="52725">MEKTMDKIVALCKNRGFVFPGSEIYGGLSNTWDYGPLGVELKNNVKRAWWKKFVQESKYNTGLDCAILMNREVWVASGHVGGFNDPLMDCKACKARFRADKLIEDFTHGEQTGDGWTNAELEQYIAEHDIVCPVCGKKDFTGIRQFNLMFKTHQGVTENASTEIYLRPETAQGIFVNFQNVMRTTRKKLPAGIAQIGKSFRNEITPGNFIFRVREFEQMELEFFCKPGEDLEWFNYWRAFCRDWLLGLGLREENLRLRDHEPEKLAFYSKATTDFEYLFPFGWGELWGIADRTDYDLTQHAQHSGKSMEYLDPVTNEKYVPYCVEPSLGVERAFLAFLCDAYDEEALEGGDSRVVLRLHPALAPFKCAVLPLQKNKLGGLATEIYEKLASRFMVDYDETGSIGKRYRRQDEIGTPMCVTVDFDTQEKGIVTVRDRDTMQQDHVHVDDLVAYIEQKIAY</sequence>
<evidence type="ECO:0000259" key="9">
    <source>
        <dbReference type="PROSITE" id="PS50862"/>
    </source>
</evidence>
<dbReference type="GO" id="GO:0004081">
    <property type="term" value="F:bis(5'-nucleosyl)-tetraphosphatase (asymmetrical) activity"/>
    <property type="evidence" value="ECO:0007669"/>
    <property type="project" value="UniProtKB-ARBA"/>
</dbReference>
<dbReference type="Gene3D" id="3.40.50.800">
    <property type="entry name" value="Anticodon-binding domain"/>
    <property type="match status" value="1"/>
</dbReference>
<evidence type="ECO:0000256" key="6">
    <source>
        <dbReference type="ARBA" id="ARBA00022917"/>
    </source>
</evidence>
<dbReference type="InterPro" id="IPR002314">
    <property type="entry name" value="aa-tRNA-synt_IIb"/>
</dbReference>
<dbReference type="GO" id="GO:0005524">
    <property type="term" value="F:ATP binding"/>
    <property type="evidence" value="ECO:0007669"/>
    <property type="project" value="UniProtKB-UniRule"/>
</dbReference>
<dbReference type="HAMAP" id="MF_00253_B">
    <property type="entry name" value="Gly_tRNA_synth_B"/>
    <property type="match status" value="1"/>
</dbReference>
<dbReference type="EC" id="6.1.1.14" evidence="8"/>
<dbReference type="CDD" id="cd00774">
    <property type="entry name" value="GlyRS-like_core"/>
    <property type="match status" value="1"/>
</dbReference>
<feature type="binding site" evidence="8">
    <location>
        <position position="169"/>
    </location>
    <ligand>
        <name>substrate</name>
    </ligand>
</feature>
<dbReference type="GO" id="GO:0070062">
    <property type="term" value="C:extracellular exosome"/>
    <property type="evidence" value="ECO:0007669"/>
    <property type="project" value="UniProtKB-ARBA"/>
</dbReference>
<evidence type="ECO:0000256" key="7">
    <source>
        <dbReference type="ARBA" id="ARBA00023146"/>
    </source>
</evidence>
<evidence type="ECO:0000256" key="2">
    <source>
        <dbReference type="ARBA" id="ARBA00022490"/>
    </source>
</evidence>
<feature type="binding site" evidence="8">
    <location>
        <begin position="325"/>
        <end position="329"/>
    </location>
    <ligand>
        <name>substrate</name>
    </ligand>
</feature>
<dbReference type="InterPro" id="IPR033731">
    <property type="entry name" value="GlyRS-like_core"/>
</dbReference>